<evidence type="ECO:0000256" key="1">
    <source>
        <dbReference type="SAM" id="SignalP"/>
    </source>
</evidence>
<dbReference type="Proteomes" id="UP000000328">
    <property type="component" value="Chromosome"/>
</dbReference>
<gene>
    <name evidence="2" type="ordered locus">AMED_2268</name>
</gene>
<dbReference type="HOGENOM" id="CLU_983241_0_0_11"/>
<evidence type="ECO:0000313" key="3">
    <source>
        <dbReference type="Proteomes" id="UP000000328"/>
    </source>
</evidence>
<protein>
    <submittedName>
        <fullName evidence="2">Secreted protein</fullName>
    </submittedName>
</protein>
<dbReference type="GeneID" id="92870052"/>
<dbReference type="OrthoDB" id="4375332at2"/>
<dbReference type="AlphaFoldDB" id="A0A0H3D164"/>
<keyword evidence="1" id="KW-0732">Signal</keyword>
<organism evidence="2 3">
    <name type="scientific">Amycolatopsis mediterranei (strain U-32)</name>
    <dbReference type="NCBI Taxonomy" id="749927"/>
    <lineage>
        <taxon>Bacteria</taxon>
        <taxon>Bacillati</taxon>
        <taxon>Actinomycetota</taxon>
        <taxon>Actinomycetes</taxon>
        <taxon>Pseudonocardiales</taxon>
        <taxon>Pseudonocardiaceae</taxon>
        <taxon>Amycolatopsis</taxon>
    </lineage>
</organism>
<dbReference type="PATRIC" id="fig|749927.5.peg.2341"/>
<feature type="signal peptide" evidence="1">
    <location>
        <begin position="1"/>
        <end position="19"/>
    </location>
</feature>
<dbReference type="eggNOG" id="ENOG5033Q9H">
    <property type="taxonomic scope" value="Bacteria"/>
</dbReference>
<sequence length="287" mass="30951">MRAPRTASLLALTTATLLAATGVAAAHGTRWQQTGHTTAENRISGEGLTTLRLPGHAPEIVYRNGATIPQPLKDEGWGHVGDPDSLHGYVFDVYQDTRTPTPVTKMYLVTKPDGTTTEFVHPLQPDEPAVNANAQVAATPDGQWLVSGPLGEIDRLYVSPTPFLNPRGPKVAGDLPVAARIHLDHHIRSAQGCDFVGATRLICATSDPYNDLYPTNLQLLQIDLARPLTGHDVTARVHEIGQVPLVSTCTGTFTPEGVDYDDGVLRVEVVPPSPCNTVTDVYSFERR</sequence>
<reference evidence="2 3" key="1">
    <citation type="journal article" date="2010" name="Cell Res.">
        <title>Complete genome sequence of the rifamycin SV-producing Amycolatopsis mediterranei U32 revealed its genetic characteristics in phylogeny and metabolism.</title>
        <authorList>
            <person name="Zhao W."/>
            <person name="Zhong Y."/>
            <person name="Yuan H."/>
            <person name="Wang J."/>
            <person name="Zheng H."/>
            <person name="Wang Y."/>
            <person name="Cen X."/>
            <person name="Xu F."/>
            <person name="Bai J."/>
            <person name="Han X."/>
            <person name="Lu G."/>
            <person name="Zhu Y."/>
            <person name="Shao Z."/>
            <person name="Yan H."/>
            <person name="Li C."/>
            <person name="Peng N."/>
            <person name="Zhang Z."/>
            <person name="Zhang Y."/>
            <person name="Lin W."/>
            <person name="Fan Y."/>
            <person name="Qin Z."/>
            <person name="Hu Y."/>
            <person name="Zhu B."/>
            <person name="Wang S."/>
            <person name="Ding X."/>
            <person name="Zhao G.P."/>
        </authorList>
    </citation>
    <scope>NUCLEOTIDE SEQUENCE [LARGE SCALE GENOMIC DNA]</scope>
    <source>
        <strain evidence="3">U-32</strain>
    </source>
</reference>
<name>A0A0H3D164_AMYMU</name>
<accession>A0A0H3D164</accession>
<dbReference type="KEGG" id="amd:AMED_2268"/>
<proteinExistence type="predicted"/>
<dbReference type="RefSeq" id="WP_013224142.1">
    <property type="nucleotide sequence ID" value="NC_014318.1"/>
</dbReference>
<dbReference type="EMBL" id="CP002000">
    <property type="protein sequence ID" value="ADJ44065.1"/>
    <property type="molecule type" value="Genomic_DNA"/>
</dbReference>
<evidence type="ECO:0000313" key="2">
    <source>
        <dbReference type="EMBL" id="ADJ44065.1"/>
    </source>
</evidence>
<feature type="chain" id="PRO_5039034129" evidence="1">
    <location>
        <begin position="20"/>
        <end position="287"/>
    </location>
</feature>